<dbReference type="VEuPathDB" id="AmoebaDB:NF0019230"/>
<evidence type="ECO:0000313" key="3">
    <source>
        <dbReference type="Proteomes" id="UP000444721"/>
    </source>
</evidence>
<evidence type="ECO:0000313" key="2">
    <source>
        <dbReference type="EMBL" id="KAF0980278.1"/>
    </source>
</evidence>
<feature type="compositionally biased region" description="Low complexity" evidence="1">
    <location>
        <begin position="178"/>
        <end position="199"/>
    </location>
</feature>
<reference evidence="2 3" key="1">
    <citation type="journal article" date="2019" name="Sci. Rep.">
        <title>Nanopore sequencing improves the draft genome of the human pathogenic amoeba Naegleria fowleri.</title>
        <authorList>
            <person name="Liechti N."/>
            <person name="Schurch N."/>
            <person name="Bruggmann R."/>
            <person name="Wittwer M."/>
        </authorList>
    </citation>
    <scope>NUCLEOTIDE SEQUENCE [LARGE SCALE GENOMIC DNA]</scope>
    <source>
        <strain evidence="2 3">ATCC 30894</strain>
    </source>
</reference>
<keyword evidence="3" id="KW-1185">Reference proteome</keyword>
<dbReference type="VEuPathDB" id="AmoebaDB:NfTy_028520"/>
<accession>A0A6A5C331</accession>
<comment type="caution">
    <text evidence="2">The sequence shown here is derived from an EMBL/GenBank/DDBJ whole genome shotgun (WGS) entry which is preliminary data.</text>
</comment>
<dbReference type="OMA" id="DEMWIDA"/>
<dbReference type="Proteomes" id="UP000444721">
    <property type="component" value="Unassembled WGS sequence"/>
</dbReference>
<feature type="region of interest" description="Disordered" evidence="1">
    <location>
        <begin position="176"/>
        <end position="199"/>
    </location>
</feature>
<organism evidence="2 3">
    <name type="scientific">Naegleria fowleri</name>
    <name type="common">Brain eating amoeba</name>
    <dbReference type="NCBI Taxonomy" id="5763"/>
    <lineage>
        <taxon>Eukaryota</taxon>
        <taxon>Discoba</taxon>
        <taxon>Heterolobosea</taxon>
        <taxon>Tetramitia</taxon>
        <taxon>Eutetramitia</taxon>
        <taxon>Vahlkampfiidae</taxon>
        <taxon>Naegleria</taxon>
    </lineage>
</organism>
<proteinExistence type="predicted"/>
<dbReference type="OrthoDB" id="16281at2759"/>
<name>A0A6A5C331_NAEFO</name>
<gene>
    <name evidence="2" type="ORF">FDP41_013492</name>
</gene>
<dbReference type="EMBL" id="VFQX01000019">
    <property type="protein sequence ID" value="KAF0980278.1"/>
    <property type="molecule type" value="Genomic_DNA"/>
</dbReference>
<sequence length="1562" mass="179775">MPSSPSQPPLARSSTAPSRLLLSSHQKLGLIGNNLEGSYLDSSNIMNSGMILPLRLDLVAAGRSRSNSRAIAHETSTINYELFSLKRIISLSTGTYPMNSNDYTIDTSQWEEISMSQSYWNKYIMKEKKTNDIDFDKQSSSGDSIGNGQGLDMSVILANTQSGIGDESFFSNALKTNSKMSPRSGSSKKSQDSSSNYSSPVLGINNIAKPVTFKNVISGGTNSLYNVIASLCSNNVIVLRFFGTVKYLDRDDEKYKIVKGHDDDEISETESVASIGSTSNDMQNNAHFRYEDEDYSNNKLCSPIVRCLSYFHENGIELETIAMDETARWLSCITADADVYIVPICRLFFPYNSDNSYPFKKNLDGDEGKGSNQYPSLFDYTLFKLESPLEASQATTVLATEALNLNMMKNIELVITNSSSSIKKHQQIQKYQQKHLTGSQSLLDSIERTVLTTNTKAKRQYQPVKHGQVTCSAWWVTFSNHPLKKYYLIYGTDKGFLIFLNLHTLKEDAVIGGFKYGIKSIKIVSDGKSVSFSLVTCGKGSHYKQILEHLDLSFQTFRNVCDYYQTQNSVVNVGGNKDVKREMHNDSEVFKLRRLEQFNNEGSPCYMNAKWFEEKQANLISCLNKEKNIFSLFDVQTISQIGDQSTRSKRDEVYPLFQYHLGESTSIVHPTNRLLFSVQRGEGSASKRGLLGSPSADDTEYQERLFVIGRSLLLMNNGRRHGGVLQEFLLPTNEMVKGMMSGFLYRDDSSNQGKFKSDHSYEMEGVIFWTQTGIYELRQKYSPLRIFEYIISNKQNIIKDGNLVDQFGQTFELDLFSLYEQYADERFEQEDYDFAFTLYKLSNVSEVKYVNRLLQAERSEEAFKYLLSVLENSSGISLMKRKQLSNLLFECFMQKLISTSEVNTDILKQFRQYLLTNTDINPQAVISQLVQYCCCNDIKLNNEQETSLINMELILEIAHKHNLMKFTLQFLVSRGYISVLSEKGAIKYLYDNEYGYLTQSIGCGVLLHHCTANTKAKFLLEYLEQMRTIRLKTFMNVETIQRESSDDFFSMDFKSQKQQVKQEATSQTGSSSLIKQQLFFEDPLEAIQYNSKLFDMMINLLPHIDDISILTTICNRFNPEENPNISKETRQSASSLVREPTYSRYFHYPYIHLEQHLEIFIIAMLCLVRLKRKLSDAFVENQNSSKSNYLVTNLSSNSLYTHTQEKLEQCVKCYNMYRKQFIVSCCLKFNNKSALALIYEKDEMWIDALCCKLVQIKENYTEFMKHTNNENNATSIMDNTLKYYFTIFDRYLTNKTNDLDEESKLKILEKLFTFYHNMQFPTSKLEEHCIKNIHVIGDILSILLLLQNHSSVNSQALKKNLKFSHHFYLKITQSYVRNVKRNERDEERSIRNLTQQILRNMEKDIYRRNHITVPTSDIAKLSQQSQDDRIVVFTCGDHYTRSNFTSNILIEFKNRVNQLVSAMPSDVNKNILNTATDIIMKDYQNMTEERSLYTNQACPVCVYNFFLKNEKAKILKLKPQTTRMLHHQQQQQPNTNTPPPLSDQALQFMNYIEKLPTWSLLK</sequence>
<dbReference type="GeneID" id="68120707"/>
<dbReference type="VEuPathDB" id="AmoebaDB:FDP41_013492"/>
<protein>
    <submittedName>
        <fullName evidence="2">Uncharacterized protein</fullName>
    </submittedName>
</protein>
<evidence type="ECO:0000256" key="1">
    <source>
        <dbReference type="SAM" id="MobiDB-lite"/>
    </source>
</evidence>
<dbReference type="RefSeq" id="XP_044564991.1">
    <property type="nucleotide sequence ID" value="XM_044704128.1"/>
</dbReference>
<feature type="region of interest" description="Disordered" evidence="1">
    <location>
        <begin position="1521"/>
        <end position="1543"/>
    </location>
</feature>